<evidence type="ECO:0000256" key="1">
    <source>
        <dbReference type="ARBA" id="ARBA00023115"/>
    </source>
</evidence>
<dbReference type="PANTHER" id="PTHR43317:SF1">
    <property type="entry name" value="THERMOSPERMINE SYNTHASE ACAULIS5"/>
    <property type="match status" value="1"/>
</dbReference>
<evidence type="ECO:0000313" key="4">
    <source>
        <dbReference type="Proteomes" id="UP000244005"/>
    </source>
</evidence>
<dbReference type="EMBL" id="KZ772736">
    <property type="protein sequence ID" value="PTQ36370.1"/>
    <property type="molecule type" value="Genomic_DNA"/>
</dbReference>
<dbReference type="SUPFAM" id="SSF53335">
    <property type="entry name" value="S-adenosyl-L-methionine-dependent methyltransferases"/>
    <property type="match status" value="1"/>
</dbReference>
<dbReference type="AlphaFoldDB" id="A0A2R6WR76"/>
<name>A0A2R6WR76_MARPO</name>
<evidence type="ECO:0000313" key="3">
    <source>
        <dbReference type="EMBL" id="PTQ36370.1"/>
    </source>
</evidence>
<dbReference type="CDD" id="cd02440">
    <property type="entry name" value="AdoMet_MTases"/>
    <property type="match status" value="1"/>
</dbReference>
<reference evidence="4" key="1">
    <citation type="journal article" date="2017" name="Cell">
        <title>Insights into land plant evolution garnered from the Marchantia polymorpha genome.</title>
        <authorList>
            <person name="Bowman J.L."/>
            <person name="Kohchi T."/>
            <person name="Yamato K.T."/>
            <person name="Jenkins J."/>
            <person name="Shu S."/>
            <person name="Ishizaki K."/>
            <person name="Yamaoka S."/>
            <person name="Nishihama R."/>
            <person name="Nakamura Y."/>
            <person name="Berger F."/>
            <person name="Adam C."/>
            <person name="Aki S.S."/>
            <person name="Althoff F."/>
            <person name="Araki T."/>
            <person name="Arteaga-Vazquez M.A."/>
            <person name="Balasubrmanian S."/>
            <person name="Barry K."/>
            <person name="Bauer D."/>
            <person name="Boehm C.R."/>
            <person name="Briginshaw L."/>
            <person name="Caballero-Perez J."/>
            <person name="Catarino B."/>
            <person name="Chen F."/>
            <person name="Chiyoda S."/>
            <person name="Chovatia M."/>
            <person name="Davies K.M."/>
            <person name="Delmans M."/>
            <person name="Demura T."/>
            <person name="Dierschke T."/>
            <person name="Dolan L."/>
            <person name="Dorantes-Acosta A.E."/>
            <person name="Eklund D.M."/>
            <person name="Florent S.N."/>
            <person name="Flores-Sandoval E."/>
            <person name="Fujiyama A."/>
            <person name="Fukuzawa H."/>
            <person name="Galik B."/>
            <person name="Grimanelli D."/>
            <person name="Grimwood J."/>
            <person name="Grossniklaus U."/>
            <person name="Hamada T."/>
            <person name="Haseloff J."/>
            <person name="Hetherington A.J."/>
            <person name="Higo A."/>
            <person name="Hirakawa Y."/>
            <person name="Hundley H.N."/>
            <person name="Ikeda Y."/>
            <person name="Inoue K."/>
            <person name="Inoue S.I."/>
            <person name="Ishida S."/>
            <person name="Jia Q."/>
            <person name="Kakita M."/>
            <person name="Kanazawa T."/>
            <person name="Kawai Y."/>
            <person name="Kawashima T."/>
            <person name="Kennedy M."/>
            <person name="Kinose K."/>
            <person name="Kinoshita T."/>
            <person name="Kohara Y."/>
            <person name="Koide E."/>
            <person name="Komatsu K."/>
            <person name="Kopischke S."/>
            <person name="Kubo M."/>
            <person name="Kyozuka J."/>
            <person name="Lagercrantz U."/>
            <person name="Lin S.S."/>
            <person name="Lindquist E."/>
            <person name="Lipzen A.M."/>
            <person name="Lu C.W."/>
            <person name="De Luna E."/>
            <person name="Martienssen R.A."/>
            <person name="Minamino N."/>
            <person name="Mizutani M."/>
            <person name="Mizutani M."/>
            <person name="Mochizuki N."/>
            <person name="Monte I."/>
            <person name="Mosher R."/>
            <person name="Nagasaki H."/>
            <person name="Nakagami H."/>
            <person name="Naramoto S."/>
            <person name="Nishitani K."/>
            <person name="Ohtani M."/>
            <person name="Okamoto T."/>
            <person name="Okumura M."/>
            <person name="Phillips J."/>
            <person name="Pollak B."/>
            <person name="Reinders A."/>
            <person name="Rovekamp M."/>
            <person name="Sano R."/>
            <person name="Sawa S."/>
            <person name="Schmid M.W."/>
            <person name="Shirakawa M."/>
            <person name="Solano R."/>
            <person name="Spunde A."/>
            <person name="Suetsugu N."/>
            <person name="Sugano S."/>
            <person name="Sugiyama A."/>
            <person name="Sun R."/>
            <person name="Suzuki Y."/>
            <person name="Takenaka M."/>
            <person name="Takezawa D."/>
            <person name="Tomogane H."/>
            <person name="Tsuzuki M."/>
            <person name="Ueda T."/>
            <person name="Umeda M."/>
            <person name="Ward J.M."/>
            <person name="Watanabe Y."/>
            <person name="Yazaki K."/>
            <person name="Yokoyama R."/>
            <person name="Yoshitake Y."/>
            <person name="Yotsui I."/>
            <person name="Zachgo S."/>
            <person name="Schmutz J."/>
        </authorList>
    </citation>
    <scope>NUCLEOTIDE SEQUENCE [LARGE SCALE GENOMIC DNA]</scope>
    <source>
        <strain evidence="4">Tak-1</strain>
    </source>
</reference>
<dbReference type="Gramene" id="Mp8g01450.1">
    <property type="protein sequence ID" value="Mp8g01450.1.cds1"/>
    <property type="gene ID" value="Mp8g01450"/>
</dbReference>
<dbReference type="PANTHER" id="PTHR43317">
    <property type="entry name" value="THERMOSPERMINE SYNTHASE ACAULIS5"/>
    <property type="match status" value="1"/>
</dbReference>
<keyword evidence="4" id="KW-1185">Reference proteome</keyword>
<feature type="compositionally biased region" description="Polar residues" evidence="2">
    <location>
        <begin position="23"/>
        <end position="32"/>
    </location>
</feature>
<evidence type="ECO:0000256" key="2">
    <source>
        <dbReference type="SAM" id="MobiDB-lite"/>
    </source>
</evidence>
<feature type="compositionally biased region" description="Basic and acidic residues" evidence="2">
    <location>
        <begin position="78"/>
        <end position="92"/>
    </location>
</feature>
<dbReference type="Proteomes" id="UP000244005">
    <property type="component" value="Unassembled WGS sequence"/>
</dbReference>
<proteinExistence type="predicted"/>
<sequence length="368" mass="39573">MLHSHAARCSTPCAPSGWRPNETRSGPQSVGGSNVLHFSCRRRWHEASSSSSSKLHIASEICSRRSSRRSAGANASAEVERSGPEDVEVRKPEPPPFKCLTSWTSQYNNIVILEGAEDSPSHYAGCRILLLDSSGNVHSVYRRATAWTKSYWDEFAAFPAVIPDGPVAILGLGGGTAARLLLELWPSLKLEGYEIDQILVDNAREHLGLAELESPTGDGGVLRVHVGDALADTASVDGGFAGIIVDLFAEGEVLPQLRDPETWLALKSRLRPGGRIMVNCGGACVEKSDSKSDVENGTWTWEDGAASKDATLAAMALSFPGQLNWRKMENSEADNVLALTGDVPDLDAWAAAVAEELRAGILAWKPYK</sequence>
<feature type="region of interest" description="Disordered" evidence="2">
    <location>
        <begin position="1"/>
        <end position="32"/>
    </location>
</feature>
<dbReference type="OrthoDB" id="2016285at2759"/>
<dbReference type="OMA" id="VKQWRPC"/>
<dbReference type="InterPro" id="IPR029063">
    <property type="entry name" value="SAM-dependent_MTases_sf"/>
</dbReference>
<evidence type="ECO:0008006" key="5">
    <source>
        <dbReference type="Google" id="ProtNLM"/>
    </source>
</evidence>
<dbReference type="Gene3D" id="3.40.50.150">
    <property type="entry name" value="Vaccinia Virus protein VP39"/>
    <property type="match status" value="1"/>
</dbReference>
<feature type="region of interest" description="Disordered" evidence="2">
    <location>
        <begin position="72"/>
        <end position="92"/>
    </location>
</feature>
<keyword evidence="1" id="KW-0620">Polyamine biosynthesis</keyword>
<accession>A0A2R6WR76</accession>
<organism evidence="3 4">
    <name type="scientific">Marchantia polymorpha</name>
    <name type="common">Common liverwort</name>
    <name type="synonym">Marchantia aquatica</name>
    <dbReference type="NCBI Taxonomy" id="3197"/>
    <lineage>
        <taxon>Eukaryota</taxon>
        <taxon>Viridiplantae</taxon>
        <taxon>Streptophyta</taxon>
        <taxon>Embryophyta</taxon>
        <taxon>Marchantiophyta</taxon>
        <taxon>Marchantiopsida</taxon>
        <taxon>Marchantiidae</taxon>
        <taxon>Marchantiales</taxon>
        <taxon>Marchantiaceae</taxon>
        <taxon>Marchantia</taxon>
    </lineage>
</organism>
<protein>
    <recommendedName>
        <fullName evidence="5">PABS domain-containing protein</fullName>
    </recommendedName>
</protein>
<dbReference type="GO" id="GO:0006596">
    <property type="term" value="P:polyamine biosynthetic process"/>
    <property type="evidence" value="ECO:0007669"/>
    <property type="project" value="UniProtKB-KW"/>
</dbReference>
<gene>
    <name evidence="3" type="ORF">MARPO_0064s0054</name>
</gene>